<dbReference type="SUPFAM" id="SSF51556">
    <property type="entry name" value="Metallo-dependent hydrolases"/>
    <property type="match status" value="1"/>
</dbReference>
<proteinExistence type="predicted"/>
<evidence type="ECO:0000259" key="1">
    <source>
        <dbReference type="Pfam" id="PF01979"/>
    </source>
</evidence>
<feature type="domain" description="Amidohydrolase-related" evidence="1">
    <location>
        <begin position="55"/>
        <end position="411"/>
    </location>
</feature>
<dbReference type="InterPro" id="IPR011059">
    <property type="entry name" value="Metal-dep_hydrolase_composite"/>
</dbReference>
<reference evidence="2 3" key="1">
    <citation type="submission" date="2023-01" db="EMBL/GenBank/DDBJ databases">
        <title>Draft genome sequence of Nocardiopsis sp. RSe5-2 isolated from halophytes.</title>
        <authorList>
            <person name="Duangmal K."/>
            <person name="Chantavorakit T."/>
        </authorList>
    </citation>
    <scope>NUCLEOTIDE SEQUENCE [LARGE SCALE GENOMIC DNA]</scope>
    <source>
        <strain evidence="2 3">RSe5-2</strain>
    </source>
</reference>
<dbReference type="Pfam" id="PF01979">
    <property type="entry name" value="Amidohydro_1"/>
    <property type="match status" value="1"/>
</dbReference>
<dbReference type="Gene3D" id="3.20.20.140">
    <property type="entry name" value="Metal-dependent hydrolases"/>
    <property type="match status" value="1"/>
</dbReference>
<dbReference type="InterPro" id="IPR006680">
    <property type="entry name" value="Amidohydro-rel"/>
</dbReference>
<dbReference type="PANTHER" id="PTHR43668:SF2">
    <property type="entry name" value="ALLANTOINASE"/>
    <property type="match status" value="1"/>
</dbReference>
<name>A0ABT4U3Y4_9ACTN</name>
<dbReference type="InterPro" id="IPR050138">
    <property type="entry name" value="DHOase/Allantoinase_Hydrolase"/>
</dbReference>
<comment type="caution">
    <text evidence="2">The sequence shown here is derived from an EMBL/GenBank/DDBJ whole genome shotgun (WGS) entry which is preliminary data.</text>
</comment>
<sequence>MSQLDTVIRSRRVVTPDGTAPAAVGLRGGRIAAVAPPGARLPAREEVDLGEAALLPGLVDPDVVVQAPGRPLRECYLRTAAEAVRGGVTSVAVAPSAVGPPLTGEAGLQEHQSASAGVLLHVSLLGAVTDRSTPADLAELRSAGAAGFHCSLSDGGAPGGGPIGDAPLRKAMMEVAAMEAPLLVHAEDAGELAPVPPGGPAALPSAVSAARPARAERRGLERVIAAARVAGTRTHVSPFTAAECAAVLGAARAIGVALSAHTCPHYLCLPAEAVPEGSPAFRCRPPLRSGANRDALWSALLSDADCPIRTIGSGHRPGTGVWAIGWTLPALWTAARRRGLDLAAVARWTSANPAELLGLADKGRIVPGAEADLVAFAPDAAQTVPGDDPGPYAGRTLTGRVERTWIGGRSVFPAPAAAPRARAAEHGGPLPASP</sequence>
<keyword evidence="3" id="KW-1185">Reference proteome</keyword>
<dbReference type="Proteomes" id="UP001527866">
    <property type="component" value="Unassembled WGS sequence"/>
</dbReference>
<dbReference type="PANTHER" id="PTHR43668">
    <property type="entry name" value="ALLANTOINASE"/>
    <property type="match status" value="1"/>
</dbReference>
<dbReference type="EMBL" id="JAQFWQ010000022">
    <property type="protein sequence ID" value="MDA2811017.1"/>
    <property type="molecule type" value="Genomic_DNA"/>
</dbReference>
<evidence type="ECO:0000313" key="2">
    <source>
        <dbReference type="EMBL" id="MDA2811017.1"/>
    </source>
</evidence>
<accession>A0ABT4U3Y4</accession>
<protein>
    <submittedName>
        <fullName evidence="2">Amidohydrolase family protein</fullName>
    </submittedName>
</protein>
<dbReference type="InterPro" id="IPR032466">
    <property type="entry name" value="Metal_Hydrolase"/>
</dbReference>
<dbReference type="RefSeq" id="WP_270685461.1">
    <property type="nucleotide sequence ID" value="NZ_JAQFWQ010000022.1"/>
</dbReference>
<organism evidence="2 3">
    <name type="scientific">Nocardiopsis endophytica</name>
    <dbReference type="NCBI Taxonomy" id="3018445"/>
    <lineage>
        <taxon>Bacteria</taxon>
        <taxon>Bacillati</taxon>
        <taxon>Actinomycetota</taxon>
        <taxon>Actinomycetes</taxon>
        <taxon>Streptosporangiales</taxon>
        <taxon>Nocardiopsidaceae</taxon>
        <taxon>Nocardiopsis</taxon>
    </lineage>
</organism>
<evidence type="ECO:0000313" key="3">
    <source>
        <dbReference type="Proteomes" id="UP001527866"/>
    </source>
</evidence>
<gene>
    <name evidence="2" type="ORF">O4J56_10250</name>
</gene>
<dbReference type="SUPFAM" id="SSF51338">
    <property type="entry name" value="Composite domain of metallo-dependent hydrolases"/>
    <property type="match status" value="1"/>
</dbReference>